<keyword evidence="1" id="KW-0812">Transmembrane</keyword>
<proteinExistence type="predicted"/>
<keyword evidence="1" id="KW-1133">Transmembrane helix</keyword>
<evidence type="ECO:0000313" key="3">
    <source>
        <dbReference type="Proteomes" id="UP000198744"/>
    </source>
</evidence>
<evidence type="ECO:0000313" key="2">
    <source>
        <dbReference type="EMBL" id="SEM49961.1"/>
    </source>
</evidence>
<name>A0A1H7YVM7_9BACT</name>
<keyword evidence="3" id="KW-1185">Reference proteome</keyword>
<feature type="transmembrane region" description="Helical" evidence="1">
    <location>
        <begin position="21"/>
        <end position="40"/>
    </location>
</feature>
<evidence type="ECO:0000256" key="1">
    <source>
        <dbReference type="SAM" id="Phobius"/>
    </source>
</evidence>
<dbReference type="Proteomes" id="UP000198744">
    <property type="component" value="Unassembled WGS sequence"/>
</dbReference>
<accession>A0A1H7YVM7</accession>
<keyword evidence="1" id="KW-0472">Membrane</keyword>
<dbReference type="RefSeq" id="WP_139198348.1">
    <property type="nucleotide sequence ID" value="NZ_FOBS01000018.1"/>
</dbReference>
<dbReference type="OrthoDB" id="9768177at2"/>
<reference evidence="2 3" key="1">
    <citation type="submission" date="2016-10" db="EMBL/GenBank/DDBJ databases">
        <authorList>
            <person name="de Groot N.N."/>
        </authorList>
    </citation>
    <scope>NUCLEOTIDE SEQUENCE [LARGE SCALE GENOMIC DNA]</scope>
    <source>
        <strain evidence="2 3">DSM 8423</strain>
    </source>
</reference>
<gene>
    <name evidence="2" type="ORF">SAMN04489760_11849</name>
</gene>
<dbReference type="AlphaFoldDB" id="A0A1H7YVM7"/>
<dbReference type="STRING" id="43775.SAMN04489760_11849"/>
<dbReference type="EMBL" id="FOBS01000018">
    <property type="protein sequence ID" value="SEM49961.1"/>
    <property type="molecule type" value="Genomic_DNA"/>
</dbReference>
<sequence length="263" mass="29045">MKESSEESKSLAIEKQKTLRLFMIIAALLLLAAVGFVVLLRGIEKGGEGKMDVDFTGGKFSLTLQKPIVDQIKLGTAKTEGSGEKIEFTQGRINNPDVVNQIRNLGPANPTAFSGKNFISNDLRFLFSAEHPEKWQVRYNPAGLQNAAVPVYTIYNQEGSHLNIGVGPIPQNVNIQQFVALNIQTMFQAGMIQQMPQVTYDLPSETAFAVFTNPQTLGQSYQKVIINRERNQVFVASANYNQTLSSPEGVQDLLNMIATFTLF</sequence>
<protein>
    <submittedName>
        <fullName evidence="2">Uncharacterized protein</fullName>
    </submittedName>
</protein>
<organism evidence="2 3">
    <name type="scientific">Syntrophus gentianae</name>
    <dbReference type="NCBI Taxonomy" id="43775"/>
    <lineage>
        <taxon>Bacteria</taxon>
        <taxon>Pseudomonadati</taxon>
        <taxon>Thermodesulfobacteriota</taxon>
        <taxon>Syntrophia</taxon>
        <taxon>Syntrophales</taxon>
        <taxon>Syntrophaceae</taxon>
        <taxon>Syntrophus</taxon>
    </lineage>
</organism>